<keyword evidence="5" id="KW-1003">Cell membrane</keyword>
<keyword evidence="17 26" id="KW-0472">Membrane</keyword>
<dbReference type="FunFam" id="1.10.510.10:FF:000358">
    <property type="entry name" value="Putative leucine-rich repeat receptor-like serine/threonine-protein kinase"/>
    <property type="match status" value="1"/>
</dbReference>
<evidence type="ECO:0000256" key="14">
    <source>
        <dbReference type="ARBA" id="ARBA00022777"/>
    </source>
</evidence>
<dbReference type="GO" id="GO:0005789">
    <property type="term" value="C:endoplasmic reticulum membrane"/>
    <property type="evidence" value="ECO:0007669"/>
    <property type="project" value="UniProtKB-SubCell"/>
</dbReference>
<dbReference type="Gene3D" id="3.30.200.20">
    <property type="entry name" value="Phosphorylase Kinase, domain 1"/>
    <property type="match status" value="1"/>
</dbReference>
<evidence type="ECO:0000256" key="15">
    <source>
        <dbReference type="ARBA" id="ARBA00022840"/>
    </source>
</evidence>
<dbReference type="GO" id="GO:0005886">
    <property type="term" value="C:plasma membrane"/>
    <property type="evidence" value="ECO:0007669"/>
    <property type="project" value="UniProtKB-SubCell"/>
</dbReference>
<keyword evidence="16 26" id="KW-1133">Transmembrane helix</keyword>
<evidence type="ECO:0000256" key="12">
    <source>
        <dbReference type="ARBA" id="ARBA00022737"/>
    </source>
</evidence>
<keyword evidence="8" id="KW-0433">Leucine-rich repeat</keyword>
<dbReference type="PANTHER" id="PTHR27008:SF397">
    <property type="entry name" value="OS01G0523100 PROTEIN"/>
    <property type="match status" value="1"/>
</dbReference>
<dbReference type="FunFam" id="3.80.10.10:FF:000275">
    <property type="entry name" value="Leucine-rich repeat receptor-like protein kinase"/>
    <property type="match status" value="1"/>
</dbReference>
<protein>
    <recommendedName>
        <fullName evidence="24">Receptor kinase-like protein Xa21</fullName>
        <ecNumber evidence="4">2.7.11.1</ecNumber>
    </recommendedName>
</protein>
<dbReference type="FunFam" id="3.30.200.20:FF:000432">
    <property type="entry name" value="LRR receptor-like serine/threonine-protein kinase EFR"/>
    <property type="match status" value="1"/>
</dbReference>
<dbReference type="SUPFAM" id="SSF56112">
    <property type="entry name" value="Protein kinase-like (PK-like)"/>
    <property type="match status" value="1"/>
</dbReference>
<comment type="similarity">
    <text evidence="3">Belongs to the protein kinase superfamily. Ser/Thr protein kinase family.</text>
</comment>
<keyword evidence="14" id="KW-0418">Kinase</keyword>
<evidence type="ECO:0000256" key="3">
    <source>
        <dbReference type="ARBA" id="ARBA00008684"/>
    </source>
</evidence>
<comment type="catalytic activity">
    <reaction evidence="21">
        <text>L-seryl-[protein] + ATP = O-phospho-L-seryl-[protein] + ADP + H(+)</text>
        <dbReference type="Rhea" id="RHEA:17989"/>
        <dbReference type="Rhea" id="RHEA-COMP:9863"/>
        <dbReference type="Rhea" id="RHEA-COMP:11604"/>
        <dbReference type="ChEBI" id="CHEBI:15378"/>
        <dbReference type="ChEBI" id="CHEBI:29999"/>
        <dbReference type="ChEBI" id="CHEBI:30616"/>
        <dbReference type="ChEBI" id="CHEBI:83421"/>
        <dbReference type="ChEBI" id="CHEBI:456216"/>
        <dbReference type="EC" id="2.7.11.1"/>
    </reaction>
</comment>
<sequence>MATTLHSLLTLQLLVLLTVWPLHSSSLVGKHDDREALLAFKEALSDDSGSLRSWNGSSSDFCRWAGVTCSRRHPGRVVSLRLSYCNLGGSISPAIGNLTFLRRLSLRLSYCNLGGSISPAIGNLTFLRRLNLSHNMLSGEIPHTVGRLRRLRFLELVSNSLAGSHLPDLEVLLLGGARNKNNFSGTIPPSLSNATKLQILGLANNKFEGKVPPEIGKLCPVNVQMSCNMLHAEDDADWEFLRYFTNCTRLQVLDIGNNTLGGVLPSFVANFTGPIQSLLMGLNWMSGVIPPGIGNLVSLEDLEFEGNNLHGVIPEDIGRLQNLTFFTLEANLLSGGIPPSFGNLTKLLTLILSNNELNGSIPENLGSLHRLISMTLSFNRLTGAIPGVIFSLSSLTDSLLLSHNYLSGVLPPQIGSLKHATTLDLSRNNLSGEVPGALGDCASLVYLSLDDNYFTGSIPPSIGNLKGLSMLNFTRNGLSGSIPQELSNIYGLQELYLAHNNLSGAIPQLLQNSSALVELDLSYNHLDGEVPSHGVFANMSGFSVIGNDGLCGGVAELKLPPCEVKPYSHRKRLPLKIFLPAIGVAICLSLLLVVLFLFKGRKGLDRINATQNRLLDKYPRVSYLQLFEATDGFAPTNLIGAGKYGSVYKGNLSLTGARDSVVAVKVFTLQQPGSSRSFLAECEALRQVKHRNLINIITCCSSIDSRGNDFRALVFDFMPLYSLDRWLHPRSNEQTHKLSLTQLLNIAIDVADALDYLHNSSCPTVIHCDLKPSNILLGSDWTAYVADFGLAKLIGEPMDQSNLNIGTESTIGIRGTTGYVAPEYGAGGQASVAGDAYSFGVTLLEMFTGKAPTNDMFIDGLTLRLLAEAGLPDRISEIIDPELLHAELYDNDSEILSCLASVIRVGVSCSKDNPSERMNMEHAAAQLHRIKEYIAEIP</sequence>
<dbReference type="InterPro" id="IPR001245">
    <property type="entry name" value="Ser-Thr/Tyr_kinase_cat_dom"/>
</dbReference>
<dbReference type="InterPro" id="IPR032675">
    <property type="entry name" value="LRR_dom_sf"/>
</dbReference>
<name>A0A811RQW3_9POAL</name>
<dbReference type="InterPro" id="IPR011009">
    <property type="entry name" value="Kinase-like_dom_sf"/>
</dbReference>
<gene>
    <name evidence="29" type="ORF">NCGR_LOCUS56264</name>
</gene>
<feature type="domain" description="Protein kinase" evidence="28">
    <location>
        <begin position="633"/>
        <end position="934"/>
    </location>
</feature>
<evidence type="ECO:0000256" key="11">
    <source>
        <dbReference type="ARBA" id="ARBA00022729"/>
    </source>
</evidence>
<dbReference type="Pfam" id="PF07714">
    <property type="entry name" value="PK_Tyr_Ser-Thr"/>
    <property type="match status" value="1"/>
</dbReference>
<dbReference type="PROSITE" id="PS00108">
    <property type="entry name" value="PROTEIN_KINASE_ST"/>
    <property type="match status" value="1"/>
</dbReference>
<keyword evidence="6" id="KW-0723">Serine/threonine-protein kinase</keyword>
<evidence type="ECO:0000256" key="17">
    <source>
        <dbReference type="ARBA" id="ARBA00023136"/>
    </source>
</evidence>
<keyword evidence="19" id="KW-0325">Glycoprotein</keyword>
<evidence type="ECO:0000256" key="23">
    <source>
        <dbReference type="ARBA" id="ARBA00056628"/>
    </source>
</evidence>
<keyword evidence="30" id="KW-1185">Reference proteome</keyword>
<evidence type="ECO:0000313" key="30">
    <source>
        <dbReference type="Proteomes" id="UP000604825"/>
    </source>
</evidence>
<proteinExistence type="inferred from homology"/>
<dbReference type="Proteomes" id="UP000604825">
    <property type="component" value="Unassembled WGS sequence"/>
</dbReference>
<organism evidence="29 30">
    <name type="scientific">Miscanthus lutarioriparius</name>
    <dbReference type="NCBI Taxonomy" id="422564"/>
    <lineage>
        <taxon>Eukaryota</taxon>
        <taxon>Viridiplantae</taxon>
        <taxon>Streptophyta</taxon>
        <taxon>Embryophyta</taxon>
        <taxon>Tracheophyta</taxon>
        <taxon>Spermatophyta</taxon>
        <taxon>Magnoliopsida</taxon>
        <taxon>Liliopsida</taxon>
        <taxon>Poales</taxon>
        <taxon>Poaceae</taxon>
        <taxon>PACMAD clade</taxon>
        <taxon>Panicoideae</taxon>
        <taxon>Andropogonodae</taxon>
        <taxon>Andropogoneae</taxon>
        <taxon>Saccharinae</taxon>
        <taxon>Miscanthus</taxon>
    </lineage>
</organism>
<comment type="subcellular location">
    <subcellularLocation>
        <location evidence="1">Cell membrane</location>
        <topology evidence="1">Single-pass membrane protein</topology>
    </subcellularLocation>
    <subcellularLocation>
        <location evidence="2">Endoplasmic reticulum membrane</location>
        <topology evidence="2">Single-pass membrane protein</topology>
    </subcellularLocation>
</comment>
<dbReference type="Pfam" id="PF00560">
    <property type="entry name" value="LRR_1"/>
    <property type="match status" value="7"/>
</dbReference>
<dbReference type="FunFam" id="3.80.10.10:FF:000233">
    <property type="entry name" value="Leucine-rich repeat receptor-like protein kinase TDR"/>
    <property type="match status" value="1"/>
</dbReference>
<evidence type="ECO:0000256" key="16">
    <source>
        <dbReference type="ARBA" id="ARBA00022989"/>
    </source>
</evidence>
<dbReference type="InterPro" id="IPR013210">
    <property type="entry name" value="LRR_N_plant-typ"/>
</dbReference>
<evidence type="ECO:0000256" key="24">
    <source>
        <dbReference type="ARBA" id="ARBA00072040"/>
    </source>
</evidence>
<keyword evidence="11 27" id="KW-0732">Signal</keyword>
<dbReference type="Gene3D" id="3.80.10.10">
    <property type="entry name" value="Ribonuclease Inhibitor"/>
    <property type="match status" value="4"/>
</dbReference>
<reference evidence="29" key="1">
    <citation type="submission" date="2020-10" db="EMBL/GenBank/DDBJ databases">
        <authorList>
            <person name="Han B."/>
            <person name="Lu T."/>
            <person name="Zhao Q."/>
            <person name="Huang X."/>
            <person name="Zhao Y."/>
        </authorList>
    </citation>
    <scope>NUCLEOTIDE SEQUENCE</scope>
</reference>
<evidence type="ECO:0000256" key="10">
    <source>
        <dbReference type="ARBA" id="ARBA00022692"/>
    </source>
</evidence>
<evidence type="ECO:0000256" key="8">
    <source>
        <dbReference type="ARBA" id="ARBA00022614"/>
    </source>
</evidence>
<keyword evidence="10 26" id="KW-0812">Transmembrane</keyword>
<evidence type="ECO:0000256" key="22">
    <source>
        <dbReference type="ARBA" id="ARBA00054320"/>
    </source>
</evidence>
<evidence type="ECO:0000256" key="9">
    <source>
        <dbReference type="ARBA" id="ARBA00022679"/>
    </source>
</evidence>
<evidence type="ECO:0000313" key="29">
    <source>
        <dbReference type="EMBL" id="CAD6272995.1"/>
    </source>
</evidence>
<evidence type="ECO:0000256" key="26">
    <source>
        <dbReference type="SAM" id="Phobius"/>
    </source>
</evidence>
<evidence type="ECO:0000256" key="1">
    <source>
        <dbReference type="ARBA" id="ARBA00004162"/>
    </source>
</evidence>
<keyword evidence="12" id="KW-0677">Repeat</keyword>
<dbReference type="SMART" id="SM00220">
    <property type="entry name" value="S_TKc"/>
    <property type="match status" value="1"/>
</dbReference>
<dbReference type="PROSITE" id="PS00107">
    <property type="entry name" value="PROTEIN_KINASE_ATP"/>
    <property type="match status" value="1"/>
</dbReference>
<keyword evidence="18" id="KW-0675">Receptor</keyword>
<dbReference type="InterPro" id="IPR008271">
    <property type="entry name" value="Ser/Thr_kinase_AS"/>
</dbReference>
<dbReference type="Pfam" id="PF13855">
    <property type="entry name" value="LRR_8"/>
    <property type="match status" value="1"/>
</dbReference>
<dbReference type="InterPro" id="IPR000719">
    <property type="entry name" value="Prot_kinase_dom"/>
</dbReference>
<dbReference type="EC" id="2.7.11.1" evidence="4"/>
<dbReference type="InterPro" id="IPR001611">
    <property type="entry name" value="Leu-rich_rpt"/>
</dbReference>
<keyword evidence="13 25" id="KW-0547">Nucleotide-binding</keyword>
<evidence type="ECO:0000256" key="21">
    <source>
        <dbReference type="ARBA" id="ARBA00048679"/>
    </source>
</evidence>
<evidence type="ECO:0000256" key="19">
    <source>
        <dbReference type="ARBA" id="ARBA00023180"/>
    </source>
</evidence>
<accession>A0A811RQW3</accession>
<evidence type="ECO:0000256" key="2">
    <source>
        <dbReference type="ARBA" id="ARBA00004389"/>
    </source>
</evidence>
<evidence type="ECO:0000256" key="27">
    <source>
        <dbReference type="SAM" id="SignalP"/>
    </source>
</evidence>
<feature type="chain" id="PRO_5032995003" description="Receptor kinase-like protein Xa21" evidence="27">
    <location>
        <begin position="25"/>
        <end position="938"/>
    </location>
</feature>
<evidence type="ECO:0000259" key="28">
    <source>
        <dbReference type="PROSITE" id="PS50011"/>
    </source>
</evidence>
<dbReference type="GO" id="GO:0005524">
    <property type="term" value="F:ATP binding"/>
    <property type="evidence" value="ECO:0007669"/>
    <property type="project" value="UniProtKB-UniRule"/>
</dbReference>
<dbReference type="Pfam" id="PF08263">
    <property type="entry name" value="LRRNT_2"/>
    <property type="match status" value="1"/>
</dbReference>
<evidence type="ECO:0000256" key="25">
    <source>
        <dbReference type="PROSITE-ProRule" id="PRU10141"/>
    </source>
</evidence>
<dbReference type="SUPFAM" id="SSF52058">
    <property type="entry name" value="L domain-like"/>
    <property type="match status" value="2"/>
</dbReference>
<dbReference type="GO" id="GO:0009791">
    <property type="term" value="P:post-embryonic development"/>
    <property type="evidence" value="ECO:0007669"/>
    <property type="project" value="UniProtKB-ARBA"/>
</dbReference>
<dbReference type="SMART" id="SM00369">
    <property type="entry name" value="LRR_TYP"/>
    <property type="match status" value="6"/>
</dbReference>
<dbReference type="AlphaFoldDB" id="A0A811RQW3"/>
<evidence type="ECO:0000256" key="20">
    <source>
        <dbReference type="ARBA" id="ARBA00047899"/>
    </source>
</evidence>
<evidence type="ECO:0000256" key="18">
    <source>
        <dbReference type="ARBA" id="ARBA00023170"/>
    </source>
</evidence>
<dbReference type="Gene3D" id="1.10.510.10">
    <property type="entry name" value="Transferase(Phosphotransferase) domain 1"/>
    <property type="match status" value="1"/>
</dbReference>
<feature type="transmembrane region" description="Helical" evidence="26">
    <location>
        <begin position="577"/>
        <end position="598"/>
    </location>
</feature>
<comment type="function">
    <text evidence="23">The processed protein kinase Xa21 chain released by protein cleavage after X.oryzae pv. oryzae protein Ax21 detection translocates into the nucleus where it can bind and regulate WRKY62, a transcription factor. Confers resistance to the bacterial pathogen X.oryzae pv. oryzae (Xoo).</text>
</comment>
<dbReference type="PROSITE" id="PS50011">
    <property type="entry name" value="PROTEIN_KINASE_DOM"/>
    <property type="match status" value="1"/>
</dbReference>
<dbReference type="OrthoDB" id="1103805at2759"/>
<dbReference type="PANTHER" id="PTHR27008">
    <property type="entry name" value="OS04G0122200 PROTEIN"/>
    <property type="match status" value="1"/>
</dbReference>
<comment type="caution">
    <text evidence="29">The sequence shown here is derived from an EMBL/GenBank/DDBJ whole genome shotgun (WGS) entry which is preliminary data.</text>
</comment>
<feature type="signal peptide" evidence="27">
    <location>
        <begin position="1"/>
        <end position="24"/>
    </location>
</feature>
<dbReference type="EMBL" id="CAJGYO010000016">
    <property type="protein sequence ID" value="CAD6272995.1"/>
    <property type="molecule type" value="Genomic_DNA"/>
</dbReference>
<keyword evidence="15 25" id="KW-0067">ATP-binding</keyword>
<evidence type="ECO:0000256" key="7">
    <source>
        <dbReference type="ARBA" id="ARBA00022553"/>
    </source>
</evidence>
<dbReference type="InterPro" id="IPR017441">
    <property type="entry name" value="Protein_kinase_ATP_BS"/>
</dbReference>
<dbReference type="GO" id="GO:0004674">
    <property type="term" value="F:protein serine/threonine kinase activity"/>
    <property type="evidence" value="ECO:0007669"/>
    <property type="project" value="UniProtKB-KW"/>
</dbReference>
<comment type="catalytic activity">
    <reaction evidence="20">
        <text>L-threonyl-[protein] + ATP = O-phospho-L-threonyl-[protein] + ADP + H(+)</text>
        <dbReference type="Rhea" id="RHEA:46608"/>
        <dbReference type="Rhea" id="RHEA-COMP:11060"/>
        <dbReference type="Rhea" id="RHEA-COMP:11605"/>
        <dbReference type="ChEBI" id="CHEBI:15378"/>
        <dbReference type="ChEBI" id="CHEBI:30013"/>
        <dbReference type="ChEBI" id="CHEBI:30616"/>
        <dbReference type="ChEBI" id="CHEBI:61977"/>
        <dbReference type="ChEBI" id="CHEBI:456216"/>
        <dbReference type="EC" id="2.7.11.1"/>
    </reaction>
</comment>
<evidence type="ECO:0000256" key="4">
    <source>
        <dbReference type="ARBA" id="ARBA00012513"/>
    </source>
</evidence>
<keyword evidence="9" id="KW-0808">Transferase</keyword>
<dbReference type="InterPro" id="IPR003591">
    <property type="entry name" value="Leu-rich_rpt_typical-subtyp"/>
</dbReference>
<feature type="binding site" evidence="25">
    <location>
        <position position="665"/>
    </location>
    <ligand>
        <name>ATP</name>
        <dbReference type="ChEBI" id="CHEBI:30616"/>
    </ligand>
</feature>
<comment type="function">
    <text evidence="22">Receptor kinase that detects X.oryzae pv. oryzae protein Ax21 to promote innate immunity. Following X.oryzae pv. oryzae protein Ax21 detection, undergoes cleavage, releasing the processed protein kinase Xa21 chain.</text>
</comment>
<evidence type="ECO:0000256" key="6">
    <source>
        <dbReference type="ARBA" id="ARBA00022527"/>
    </source>
</evidence>
<dbReference type="InterPro" id="IPR051809">
    <property type="entry name" value="Plant_receptor-like_S/T_kinase"/>
</dbReference>
<evidence type="ECO:0000256" key="13">
    <source>
        <dbReference type="ARBA" id="ARBA00022741"/>
    </source>
</evidence>
<keyword evidence="7" id="KW-0597">Phosphoprotein</keyword>
<evidence type="ECO:0000256" key="5">
    <source>
        <dbReference type="ARBA" id="ARBA00022475"/>
    </source>
</evidence>